<dbReference type="AlphaFoldDB" id="A0AAV1XPE4"/>
<feature type="transmembrane region" description="Helical" evidence="1">
    <location>
        <begin position="212"/>
        <end position="240"/>
    </location>
</feature>
<keyword evidence="4" id="KW-1185">Reference proteome</keyword>
<evidence type="ECO:0000313" key="2">
    <source>
        <dbReference type="EMBL" id="CAL0323087.1"/>
    </source>
</evidence>
<proteinExistence type="predicted"/>
<dbReference type="EMBL" id="CAXHTB010000016">
    <property type="protein sequence ID" value="CAL0323105.1"/>
    <property type="molecule type" value="Genomic_DNA"/>
</dbReference>
<dbReference type="EMBL" id="CAXHTB010000016">
    <property type="protein sequence ID" value="CAL0323087.1"/>
    <property type="molecule type" value="Genomic_DNA"/>
</dbReference>
<dbReference type="PANTHER" id="PTHR31963:SF4">
    <property type="entry name" value="GUSTATORY RECEPTOR"/>
    <property type="match status" value="1"/>
</dbReference>
<dbReference type="Proteomes" id="UP001497480">
    <property type="component" value="Unassembled WGS sequence"/>
</dbReference>
<feature type="transmembrane region" description="Helical" evidence="1">
    <location>
        <begin position="126"/>
        <end position="143"/>
    </location>
</feature>
<name>A0AAV1XPE4_LUPLU</name>
<feature type="transmembrane region" description="Helical" evidence="1">
    <location>
        <begin position="322"/>
        <end position="342"/>
    </location>
</feature>
<dbReference type="PANTHER" id="PTHR31963">
    <property type="entry name" value="RAS GUANINE NUCLEOTIDE EXCHANGE FACTOR K"/>
    <property type="match status" value="1"/>
</dbReference>
<dbReference type="InterPro" id="IPR021924">
    <property type="entry name" value="DUF3537"/>
</dbReference>
<keyword evidence="1" id="KW-0812">Transmembrane</keyword>
<evidence type="ECO:0000313" key="4">
    <source>
        <dbReference type="Proteomes" id="UP001497480"/>
    </source>
</evidence>
<organism evidence="2 4">
    <name type="scientific">Lupinus luteus</name>
    <name type="common">European yellow lupine</name>
    <dbReference type="NCBI Taxonomy" id="3873"/>
    <lineage>
        <taxon>Eukaryota</taxon>
        <taxon>Viridiplantae</taxon>
        <taxon>Streptophyta</taxon>
        <taxon>Embryophyta</taxon>
        <taxon>Tracheophyta</taxon>
        <taxon>Spermatophyta</taxon>
        <taxon>Magnoliopsida</taxon>
        <taxon>eudicotyledons</taxon>
        <taxon>Gunneridae</taxon>
        <taxon>Pentapetalae</taxon>
        <taxon>rosids</taxon>
        <taxon>fabids</taxon>
        <taxon>Fabales</taxon>
        <taxon>Fabaceae</taxon>
        <taxon>Papilionoideae</taxon>
        <taxon>50 kb inversion clade</taxon>
        <taxon>genistoids sensu lato</taxon>
        <taxon>core genistoids</taxon>
        <taxon>Genisteae</taxon>
        <taxon>Lupinus</taxon>
    </lineage>
</organism>
<reference evidence="2 4" key="1">
    <citation type="submission" date="2024-03" db="EMBL/GenBank/DDBJ databases">
        <authorList>
            <person name="Martinez-Hernandez J."/>
        </authorList>
    </citation>
    <scope>NUCLEOTIDE SEQUENCE [LARGE SCALE GENOMIC DNA]</scope>
</reference>
<feature type="transmembrane region" description="Helical" evidence="1">
    <location>
        <begin position="178"/>
        <end position="200"/>
    </location>
</feature>
<gene>
    <name evidence="2" type="ORF">LLUT_LOCUS24147</name>
    <name evidence="3" type="ORF">LLUT_LOCUS24165</name>
</gene>
<feature type="transmembrane region" description="Helical" evidence="1">
    <location>
        <begin position="286"/>
        <end position="310"/>
    </location>
</feature>
<evidence type="ECO:0000256" key="1">
    <source>
        <dbReference type="SAM" id="Phobius"/>
    </source>
</evidence>
<keyword evidence="1" id="KW-0472">Membrane</keyword>
<protein>
    <recommendedName>
        <fullName evidence="5">Gustatory receptor</fullName>
    </recommendedName>
</protein>
<keyword evidence="1" id="KW-1133">Transmembrane helix</keyword>
<evidence type="ECO:0008006" key="5">
    <source>
        <dbReference type="Google" id="ProtNLM"/>
    </source>
</evidence>
<evidence type="ECO:0000313" key="3">
    <source>
        <dbReference type="EMBL" id="CAL0323105.1"/>
    </source>
</evidence>
<comment type="caution">
    <text evidence="2">The sequence shown here is derived from an EMBL/GenBank/DDBJ whole genome shotgun (WGS) entry which is preliminary data.</text>
</comment>
<sequence length="456" mass="52153">MNSSIEATNETSIIDIDFCNRRVSFDDDEKHPNEEETQYHQPNNVPLLLQPSYARSKSMIFDELRNFRVSLKWCALDHSSCVGKLISYMVFIFLAIIVPLLTSLFVRVPKSSPQDDPISLNKLVQLPESGLATIAFFTFSRFFRRYGLRQLLFLDVLQYDTAYVRRGYTRELEKSFRYLSYIILPSFVVELGHKIIFFYAVKLCAPYITPGFPFNSILFIFVLLSWLYRTGLFLLLCVLFRLTCELQILRFEGLHKLLEGYGSDAGVIFKEHLRIRKQLSVTSHRYRIFIIGCLVTITITQFGALLLLLASKSAKTFFNSGDLVICSVVQLSGFLLCLFGAARITHRAQKIVSIATRWHMLVTNAFAELEQCKTQVPQELATHTHSDSDSSDICISVIPQQFSSFQTRQSLVTYLQHNNGGITLYGFALDRGLLHTLFAFEFSLVLWVLSKVVVLS</sequence>
<feature type="transmembrane region" description="Helical" evidence="1">
    <location>
        <begin position="432"/>
        <end position="450"/>
    </location>
</feature>
<accession>A0AAV1XPE4</accession>
<dbReference type="Pfam" id="PF12056">
    <property type="entry name" value="DUF3537"/>
    <property type="match status" value="1"/>
</dbReference>
<feature type="transmembrane region" description="Helical" evidence="1">
    <location>
        <begin position="85"/>
        <end position="106"/>
    </location>
</feature>